<protein>
    <submittedName>
        <fullName evidence="2">Uncharacterized protein</fullName>
    </submittedName>
</protein>
<evidence type="ECO:0000256" key="1">
    <source>
        <dbReference type="SAM" id="Phobius"/>
    </source>
</evidence>
<feature type="transmembrane region" description="Helical" evidence="1">
    <location>
        <begin position="54"/>
        <end position="78"/>
    </location>
</feature>
<keyword evidence="1" id="KW-0812">Transmembrane</keyword>
<keyword evidence="1" id="KW-0472">Membrane</keyword>
<feature type="transmembrane region" description="Helical" evidence="1">
    <location>
        <begin position="16"/>
        <end position="34"/>
    </location>
</feature>
<gene>
    <name evidence="2" type="ORF">C5B42_00215</name>
</gene>
<evidence type="ECO:0000313" key="2">
    <source>
        <dbReference type="EMBL" id="PWU24265.1"/>
    </source>
</evidence>
<accession>A0A317JQP4</accession>
<keyword evidence="1" id="KW-1133">Transmembrane helix</keyword>
<dbReference type="Proteomes" id="UP000246104">
    <property type="component" value="Unassembled WGS sequence"/>
</dbReference>
<dbReference type="AlphaFoldDB" id="A0A317JQP4"/>
<name>A0A317JQP4_9BACT</name>
<comment type="caution">
    <text evidence="2">The sequence shown here is derived from an EMBL/GenBank/DDBJ whole genome shotgun (WGS) entry which is preliminary data.</text>
</comment>
<reference evidence="2 3" key="1">
    <citation type="submission" date="2018-02" db="EMBL/GenBank/DDBJ databases">
        <title>Genomic Reconstructions from Amazon Rainforest and Pasture Soil Reveal Novel Insights into the Physiology of Candidate Phyla in Tropical Sites.</title>
        <authorList>
            <person name="Kroeger M.E."/>
            <person name="Delmont T."/>
            <person name="Eren A.M."/>
            <person name="Guo J."/>
            <person name="Meyer K.M."/>
            <person name="Khan K."/>
            <person name="Rodrigues J.L.M."/>
            <person name="Bohannan B.J.M."/>
            <person name="Tringe S."/>
            <person name="Borges C.D."/>
            <person name="Tiedje J."/>
            <person name="Tsai S.M."/>
            <person name="Nusslein K."/>
        </authorList>
    </citation>
    <scope>NUCLEOTIDE SEQUENCE [LARGE SCALE GENOMIC DNA]</scope>
    <source>
        <strain evidence="2">Amazon FNV 2010 28 9</strain>
    </source>
</reference>
<evidence type="ECO:0000313" key="3">
    <source>
        <dbReference type="Proteomes" id="UP000246104"/>
    </source>
</evidence>
<sequence>MKSICAVPGTIVSPTWYAGISELLILLFVLYYIYRFWSFSTKEKLTTKWFMRLFSLFSGFLIFIVGSLIVGISFIFIFGDDNPPSYQYHNLNAAVKNTCFLDPRKINCPKTPQDLINIQPQQFIPETAHAHLTYQYYPATNDYTLIIRNDDYVLGNNNRVAIFDSRLPKDSNYAQGLDFADVEVTKCGDKYSLINPPSFPGPWNAIN</sequence>
<dbReference type="EMBL" id="PSRQ01000005">
    <property type="protein sequence ID" value="PWU24265.1"/>
    <property type="molecule type" value="Genomic_DNA"/>
</dbReference>
<proteinExistence type="predicted"/>
<organism evidence="2 3">
    <name type="scientific">Candidatus Cerribacteria bacterium 'Amazon FNV 2010 28 9'</name>
    <dbReference type="NCBI Taxonomy" id="2081795"/>
    <lineage>
        <taxon>Bacteria</taxon>
        <taxon>Candidatus Cerribacteria</taxon>
    </lineage>
</organism>